<name>A0A3P8IWV1_RAOTE</name>
<evidence type="ECO:0000313" key="3">
    <source>
        <dbReference type="Proteomes" id="UP000274346"/>
    </source>
</evidence>
<dbReference type="AlphaFoldDB" id="A0A3P8IWV1"/>
<dbReference type="KEGG" id="rtg:NCTC13098_02975"/>
<evidence type="ECO:0000259" key="1">
    <source>
        <dbReference type="Pfam" id="PF12486"/>
    </source>
</evidence>
<proteinExistence type="predicted"/>
<dbReference type="Proteomes" id="UP000274346">
    <property type="component" value="Chromosome"/>
</dbReference>
<evidence type="ECO:0000313" key="2">
    <source>
        <dbReference type="EMBL" id="VDR26624.1"/>
    </source>
</evidence>
<sequence>MGWRQGMHRLQSLCEQLNALDGQKGRYLTVSELKSQVFAAIQAFNQSVPVEEQLRQIAARQEPGMIPQAQKLQVEQHLQQLITRYSALTRGE</sequence>
<dbReference type="Pfam" id="PF12486">
    <property type="entry name" value="VasL"/>
    <property type="match status" value="1"/>
</dbReference>
<dbReference type="EMBL" id="LR131271">
    <property type="protein sequence ID" value="VDR26624.1"/>
    <property type="molecule type" value="Genomic_DNA"/>
</dbReference>
<protein>
    <submittedName>
        <fullName evidence="2">ImpA domain protein</fullName>
    </submittedName>
</protein>
<reference evidence="2 3" key="1">
    <citation type="submission" date="2018-12" db="EMBL/GenBank/DDBJ databases">
        <authorList>
            <consortium name="Pathogen Informatics"/>
        </authorList>
    </citation>
    <scope>NUCLEOTIDE SEQUENCE [LARGE SCALE GENOMIC DNA]</scope>
    <source>
        <strain evidence="2 3">NCTC13098</strain>
    </source>
</reference>
<organism evidence="2 3">
    <name type="scientific">Raoultella terrigena</name>
    <name type="common">Klebsiella terrigena</name>
    <dbReference type="NCBI Taxonomy" id="577"/>
    <lineage>
        <taxon>Bacteria</taxon>
        <taxon>Pseudomonadati</taxon>
        <taxon>Pseudomonadota</taxon>
        <taxon>Gammaproteobacteria</taxon>
        <taxon>Enterobacterales</taxon>
        <taxon>Enterobacteriaceae</taxon>
        <taxon>Klebsiella/Raoultella group</taxon>
        <taxon>Raoultella</taxon>
    </lineage>
</organism>
<accession>A0A3P8IWV1</accession>
<feature type="domain" description="ImpA C-terminal" evidence="1">
    <location>
        <begin position="2"/>
        <end position="88"/>
    </location>
</feature>
<dbReference type="InterPro" id="IPR021069">
    <property type="entry name" value="ImpA_C"/>
</dbReference>
<gene>
    <name evidence="2" type="ORF">NCTC13098_02975</name>
</gene>